<dbReference type="PANTHER" id="PTHR36930:SF1">
    <property type="entry name" value="MOSC DOMAIN-CONTAINING PROTEIN"/>
    <property type="match status" value="1"/>
</dbReference>
<feature type="domain" description="MOSC" evidence="1">
    <location>
        <begin position="35"/>
        <end position="141"/>
    </location>
</feature>
<evidence type="ECO:0000313" key="3">
    <source>
        <dbReference type="Proteomes" id="UP000199208"/>
    </source>
</evidence>
<dbReference type="GO" id="GO:0003824">
    <property type="term" value="F:catalytic activity"/>
    <property type="evidence" value="ECO:0007669"/>
    <property type="project" value="InterPro"/>
</dbReference>
<dbReference type="OrthoDB" id="9789048at2"/>
<dbReference type="STRING" id="1120920.SAMN03080599_02021"/>
<dbReference type="RefSeq" id="WP_092591097.1">
    <property type="nucleotide sequence ID" value="NZ_FMWL01000009.1"/>
</dbReference>
<dbReference type="AlphaFoldDB" id="A0A1G5S0P7"/>
<dbReference type="InterPro" id="IPR005302">
    <property type="entry name" value="MoCF_Sase_C"/>
</dbReference>
<dbReference type="Gene3D" id="2.40.33.20">
    <property type="entry name" value="PK beta-barrel domain-like"/>
    <property type="match status" value="1"/>
</dbReference>
<dbReference type="InterPro" id="IPR011037">
    <property type="entry name" value="Pyrv_Knase-like_insert_dom_sf"/>
</dbReference>
<evidence type="ECO:0000259" key="1">
    <source>
        <dbReference type="Pfam" id="PF03473"/>
    </source>
</evidence>
<dbReference type="PANTHER" id="PTHR36930">
    <property type="entry name" value="METAL-SULFUR CLUSTER BIOSYNTHESIS PROTEINS YUAD-RELATED"/>
    <property type="match status" value="1"/>
</dbReference>
<dbReference type="InterPro" id="IPR052716">
    <property type="entry name" value="MOSC_domain"/>
</dbReference>
<sequence>MAKIISVNISEKKGTVKKPVEAGRFELDLGLVGDAHSGSWHRMVSLLAEESIDKVRKLGMPELKPGDFAENLTTEGLILHELPIGSKLRIGQTLMEVTQIGKECHLGCEIRNKVGDCVMPREGIFCRVLEAGDIKAGDAITVEAEGLRAL</sequence>
<accession>A0A1G5S0P7</accession>
<reference evidence="2 3" key="1">
    <citation type="submission" date="2016-10" db="EMBL/GenBank/DDBJ databases">
        <authorList>
            <person name="de Groot N.N."/>
        </authorList>
    </citation>
    <scope>NUCLEOTIDE SEQUENCE [LARGE SCALE GENOMIC DNA]</scope>
    <source>
        <strain evidence="2 3">DSM 2784</strain>
    </source>
</reference>
<dbReference type="Pfam" id="PF03473">
    <property type="entry name" value="MOSC"/>
    <property type="match status" value="1"/>
</dbReference>
<keyword evidence="3" id="KW-1185">Reference proteome</keyword>
<dbReference type="GO" id="GO:0030170">
    <property type="term" value="F:pyridoxal phosphate binding"/>
    <property type="evidence" value="ECO:0007669"/>
    <property type="project" value="InterPro"/>
</dbReference>
<protein>
    <submittedName>
        <fullName evidence="2">MOSC domain-containing protein YiiM</fullName>
    </submittedName>
</protein>
<proteinExistence type="predicted"/>
<dbReference type="Proteomes" id="UP000199208">
    <property type="component" value="Unassembled WGS sequence"/>
</dbReference>
<dbReference type="GO" id="GO:0030151">
    <property type="term" value="F:molybdenum ion binding"/>
    <property type="evidence" value="ECO:0007669"/>
    <property type="project" value="InterPro"/>
</dbReference>
<dbReference type="EMBL" id="FMWL01000009">
    <property type="protein sequence ID" value="SCZ79934.1"/>
    <property type="molecule type" value="Genomic_DNA"/>
</dbReference>
<gene>
    <name evidence="2" type="ORF">SAMN03080599_02021</name>
</gene>
<evidence type="ECO:0000313" key="2">
    <source>
        <dbReference type="EMBL" id="SCZ79934.1"/>
    </source>
</evidence>
<organism evidence="2 3">
    <name type="scientific">Acidaminobacter hydrogenoformans DSM 2784</name>
    <dbReference type="NCBI Taxonomy" id="1120920"/>
    <lineage>
        <taxon>Bacteria</taxon>
        <taxon>Bacillati</taxon>
        <taxon>Bacillota</taxon>
        <taxon>Clostridia</taxon>
        <taxon>Peptostreptococcales</taxon>
        <taxon>Acidaminobacteraceae</taxon>
        <taxon>Acidaminobacter</taxon>
    </lineage>
</organism>
<dbReference type="SUPFAM" id="SSF50800">
    <property type="entry name" value="PK beta-barrel domain-like"/>
    <property type="match status" value="1"/>
</dbReference>
<name>A0A1G5S0P7_9FIRM</name>